<keyword evidence="4 5" id="KW-0456">Lyase</keyword>
<dbReference type="PANTHER" id="PTHR12128:SF19">
    <property type="entry name" value="5-DEHYDRO-4-DEOXYGLUCARATE DEHYDRATASE 2-RELATED"/>
    <property type="match status" value="1"/>
</dbReference>
<evidence type="ECO:0000256" key="4">
    <source>
        <dbReference type="ARBA" id="ARBA00023239"/>
    </source>
</evidence>
<dbReference type="HAMAP" id="MF_00694">
    <property type="entry name" value="KDGDH"/>
    <property type="match status" value="1"/>
</dbReference>
<dbReference type="InterPro" id="IPR013785">
    <property type="entry name" value="Aldolase_TIM"/>
</dbReference>
<protein>
    <recommendedName>
        <fullName evidence="5">Probable 5-dehydro-4-deoxyglucarate dehydratase</fullName>
        <ecNumber evidence="5">4.2.1.41</ecNumber>
    </recommendedName>
    <alternativeName>
        <fullName evidence="5">5-keto-4-deoxy-glucarate dehydratase</fullName>
        <shortName evidence="5">KDGDH</shortName>
    </alternativeName>
</protein>
<proteinExistence type="inferred from homology"/>
<keyword evidence="8" id="KW-1185">Reference proteome</keyword>
<gene>
    <name evidence="7" type="ORF">GCM10023224_01720</name>
</gene>
<dbReference type="Proteomes" id="UP001499993">
    <property type="component" value="Unassembled WGS sequence"/>
</dbReference>
<evidence type="ECO:0000313" key="8">
    <source>
        <dbReference type="Proteomes" id="UP001499993"/>
    </source>
</evidence>
<evidence type="ECO:0000256" key="2">
    <source>
        <dbReference type="ARBA" id="ARBA00004983"/>
    </source>
</evidence>
<dbReference type="InterPro" id="IPR002220">
    <property type="entry name" value="DapA-like"/>
</dbReference>
<comment type="similarity">
    <text evidence="3 5 6">Belongs to the DapA family.</text>
</comment>
<dbReference type="SMART" id="SM01130">
    <property type="entry name" value="DHDPS"/>
    <property type="match status" value="1"/>
</dbReference>
<sequence length="301" mass="31467">MQLDGLLFFPVTPFDPAGDLAPEVLADHVADGVDAGAGGVFAACGTGEFHALDLAEYRRLVGAAVQAAAGRVPVLSGAGGPLPHARACARAAAEAGADGLLVMPPYLVQGPGGGLESYVRQVAAASPLPVVIYQRNNARFSPEGVARLAKEPFVAGFKDGLGDIEHAQRIVLEVREAVGDEFLLFNGLPTAELSAPAYRAVGFDLYSSAAFAFVPEVAGAFHTALRNDDQAAVQRLLSGFYRPFAELRDRVPGYAVSLVKAGARLRGRAVGPVRAPLTDPGPEHLDVLQRIIDDGLRLVRG</sequence>
<dbReference type="InterPro" id="IPR017655">
    <property type="entry name" value="Dehydro-deoxyglucarate_dehyd"/>
</dbReference>
<organism evidence="7 8">
    <name type="scientific">Streptomonospora halophila</name>
    <dbReference type="NCBI Taxonomy" id="427369"/>
    <lineage>
        <taxon>Bacteria</taxon>
        <taxon>Bacillati</taxon>
        <taxon>Actinomycetota</taxon>
        <taxon>Actinomycetes</taxon>
        <taxon>Streptosporangiales</taxon>
        <taxon>Nocardiopsidaceae</taxon>
        <taxon>Streptomonospora</taxon>
    </lineage>
</organism>
<dbReference type="RefSeq" id="WP_345555010.1">
    <property type="nucleotide sequence ID" value="NZ_BAABIK010000001.1"/>
</dbReference>
<dbReference type="SUPFAM" id="SSF51569">
    <property type="entry name" value="Aldolase"/>
    <property type="match status" value="1"/>
</dbReference>
<evidence type="ECO:0000256" key="5">
    <source>
        <dbReference type="HAMAP-Rule" id="MF_00694"/>
    </source>
</evidence>
<reference evidence="8" key="1">
    <citation type="journal article" date="2019" name="Int. J. Syst. Evol. Microbiol.">
        <title>The Global Catalogue of Microorganisms (GCM) 10K type strain sequencing project: providing services to taxonomists for standard genome sequencing and annotation.</title>
        <authorList>
            <consortium name="The Broad Institute Genomics Platform"/>
            <consortium name="The Broad Institute Genome Sequencing Center for Infectious Disease"/>
            <person name="Wu L."/>
            <person name="Ma J."/>
        </authorList>
    </citation>
    <scope>NUCLEOTIDE SEQUENCE [LARGE SCALE GENOMIC DNA]</scope>
    <source>
        <strain evidence="8">JCM 18123</strain>
    </source>
</reference>
<evidence type="ECO:0000313" key="7">
    <source>
        <dbReference type="EMBL" id="GAA4926576.1"/>
    </source>
</evidence>
<evidence type="ECO:0000256" key="1">
    <source>
        <dbReference type="ARBA" id="ARBA00001446"/>
    </source>
</evidence>
<evidence type="ECO:0000256" key="3">
    <source>
        <dbReference type="ARBA" id="ARBA00007592"/>
    </source>
</evidence>
<dbReference type="EMBL" id="BAABIK010000001">
    <property type="protein sequence ID" value="GAA4926576.1"/>
    <property type="molecule type" value="Genomic_DNA"/>
</dbReference>
<dbReference type="PANTHER" id="PTHR12128">
    <property type="entry name" value="DIHYDRODIPICOLINATE SYNTHASE"/>
    <property type="match status" value="1"/>
</dbReference>
<comment type="pathway">
    <text evidence="2 5">Carbohydrate acid metabolism; D-glucarate degradation; 2,5-dioxopentanoate from D-glucarate: step 2/2.</text>
</comment>
<dbReference type="NCBIfam" id="NF002958">
    <property type="entry name" value="PRK03620.1"/>
    <property type="match status" value="1"/>
</dbReference>
<dbReference type="EC" id="4.2.1.41" evidence="5"/>
<comment type="catalytic activity">
    <reaction evidence="1 5">
        <text>5-dehydro-4-deoxy-D-glucarate + H(+) = 2,5-dioxopentanoate + CO2 + H2O</text>
        <dbReference type="Rhea" id="RHEA:24608"/>
        <dbReference type="ChEBI" id="CHEBI:15377"/>
        <dbReference type="ChEBI" id="CHEBI:15378"/>
        <dbReference type="ChEBI" id="CHEBI:16526"/>
        <dbReference type="ChEBI" id="CHEBI:42819"/>
        <dbReference type="ChEBI" id="CHEBI:58136"/>
        <dbReference type="EC" id="4.2.1.41"/>
    </reaction>
</comment>
<evidence type="ECO:0000256" key="6">
    <source>
        <dbReference type="PIRNR" id="PIRNR001365"/>
    </source>
</evidence>
<comment type="caution">
    <text evidence="7">The sequence shown here is derived from an EMBL/GenBank/DDBJ whole genome shotgun (WGS) entry which is preliminary data.</text>
</comment>
<dbReference type="PIRSF" id="PIRSF001365">
    <property type="entry name" value="DHDPS"/>
    <property type="match status" value="1"/>
</dbReference>
<dbReference type="Gene3D" id="3.20.20.70">
    <property type="entry name" value="Aldolase class I"/>
    <property type="match status" value="1"/>
</dbReference>
<dbReference type="Pfam" id="PF00701">
    <property type="entry name" value="DHDPS"/>
    <property type="match status" value="1"/>
</dbReference>
<name>A0ABP9G361_9ACTN</name>
<accession>A0ABP9G361</accession>